<dbReference type="AlphaFoldDB" id="A0A372EJK5"/>
<feature type="region of interest" description="Disordered" evidence="1">
    <location>
        <begin position="143"/>
        <end position="223"/>
    </location>
</feature>
<gene>
    <name evidence="2" type="ORF">DY262_12215</name>
</gene>
<comment type="caution">
    <text evidence="2">The sequence shown here is derived from an EMBL/GenBank/DDBJ whole genome shotgun (WGS) entry which is preliminary data.</text>
</comment>
<reference evidence="2 3" key="1">
    <citation type="submission" date="2018-08" db="EMBL/GenBank/DDBJ databases">
        <title>Hydrogenophaga sp. LA-38 isolated from sludge.</title>
        <authorList>
            <person name="Im W.-T."/>
        </authorList>
    </citation>
    <scope>NUCLEOTIDE SEQUENCE [LARGE SCALE GENOMIC DNA]</scope>
    <source>
        <strain evidence="2 3">LA-38</strain>
    </source>
</reference>
<protein>
    <submittedName>
        <fullName evidence="2">Uncharacterized protein</fullName>
    </submittedName>
</protein>
<accession>A0A372EJK5</accession>
<dbReference type="EMBL" id="QVLS01000006">
    <property type="protein sequence ID" value="RFP78839.1"/>
    <property type="molecule type" value="Genomic_DNA"/>
</dbReference>
<name>A0A372EJK5_9BURK</name>
<dbReference type="RefSeq" id="WP_116959224.1">
    <property type="nucleotide sequence ID" value="NZ_QVLS01000006.1"/>
</dbReference>
<evidence type="ECO:0000256" key="1">
    <source>
        <dbReference type="SAM" id="MobiDB-lite"/>
    </source>
</evidence>
<proteinExistence type="predicted"/>
<sequence>MISTLNMSFLNWLSARKPLSGKGAFARARHAFRETTMPLISPRRGRRLLRREQLFGVVRESLIRGGVLSTSYSFKVLNLDANGDTFIALVDLALPAQAMPDEFLLEIERWIQQSAKSRHAMDVRGVYWRRKATPEQVGQALRAAVPAQTRREAPDTSIPRPSVSASRAPAQAVSEDEVRAFREAITSLPAATMRHPKEPQLPMPTPEAVSDFAALSDTQHGKL</sequence>
<keyword evidence="3" id="KW-1185">Reference proteome</keyword>
<dbReference type="Proteomes" id="UP000261931">
    <property type="component" value="Unassembled WGS sequence"/>
</dbReference>
<evidence type="ECO:0000313" key="2">
    <source>
        <dbReference type="EMBL" id="RFP78839.1"/>
    </source>
</evidence>
<organism evidence="2 3">
    <name type="scientific">Hydrogenophaga borbori</name>
    <dbReference type="NCBI Taxonomy" id="2294117"/>
    <lineage>
        <taxon>Bacteria</taxon>
        <taxon>Pseudomonadati</taxon>
        <taxon>Pseudomonadota</taxon>
        <taxon>Betaproteobacteria</taxon>
        <taxon>Burkholderiales</taxon>
        <taxon>Comamonadaceae</taxon>
        <taxon>Hydrogenophaga</taxon>
    </lineage>
</organism>
<evidence type="ECO:0000313" key="3">
    <source>
        <dbReference type="Proteomes" id="UP000261931"/>
    </source>
</evidence>